<reference evidence="2" key="2">
    <citation type="submission" date="2010-03" db="EMBL/GenBank/DDBJ databases">
        <title>The genome sequence of Coccidioides posadasii strain Silveira.</title>
        <authorList>
            <consortium name="The Broad Institute Genome Sequencing Center for Infectious Disease"/>
            <person name="Neafsey D."/>
            <person name="Orbach M."/>
            <person name="Henn M.R."/>
            <person name="Cole G.T."/>
            <person name="Galgiani J."/>
            <person name="Gardner M.J."/>
            <person name="Kirkland T.N."/>
            <person name="Taylor J.W."/>
            <person name="Young S.K."/>
            <person name="Zeng Q."/>
            <person name="Koehrsen M."/>
            <person name="Alvarado L."/>
            <person name="Berlin A."/>
            <person name="Borenstein D."/>
            <person name="Chapman S.B."/>
            <person name="Chen Z."/>
            <person name="Engels R."/>
            <person name="Freedman E."/>
            <person name="Gellesch M."/>
            <person name="Goldberg J."/>
            <person name="Griggs A."/>
            <person name="Gujja S."/>
            <person name="Heilman E."/>
            <person name="Heiman D."/>
            <person name="Howarth C."/>
            <person name="Jen D."/>
            <person name="Larson L."/>
            <person name="Mehta T."/>
            <person name="Neiman D."/>
            <person name="Park D."/>
            <person name="Pearson M."/>
            <person name="Richards J."/>
            <person name="Roberts A."/>
            <person name="Saif S."/>
            <person name="Shea T."/>
            <person name="Shenoy N."/>
            <person name="Sisk P."/>
            <person name="Stolte C."/>
            <person name="Sykes S."/>
            <person name="Walk T."/>
            <person name="White J."/>
            <person name="Yandava C."/>
            <person name="Haas B."/>
            <person name="Nusbaum C."/>
            <person name="Birren B."/>
        </authorList>
    </citation>
    <scope>NUCLEOTIDE SEQUENCE [LARGE SCALE GENOMIC DNA]</scope>
    <source>
        <strain evidence="2">RMSCC 757 / Silveira</strain>
    </source>
</reference>
<name>E9DAI7_COCPS</name>
<accession>E9DAI7</accession>
<dbReference type="Proteomes" id="UP000002497">
    <property type="component" value="Unassembled WGS sequence"/>
</dbReference>
<dbReference type="AlphaFoldDB" id="E9DAI7"/>
<dbReference type="HOGENOM" id="CLU_1348802_0_0_1"/>
<gene>
    <name evidence="1" type="ORF">CPSG_06839</name>
</gene>
<keyword evidence="2" id="KW-1185">Reference proteome</keyword>
<reference evidence="2" key="1">
    <citation type="journal article" date="2010" name="Genome Res.">
        <title>Population genomic sequencing of Coccidioides fungi reveals recent hybridization and transposon control.</title>
        <authorList>
            <person name="Neafsey D.E."/>
            <person name="Barker B.M."/>
            <person name="Sharpton T.J."/>
            <person name="Stajich J.E."/>
            <person name="Park D.J."/>
            <person name="Whiston E."/>
            <person name="Hung C.-Y."/>
            <person name="McMahan C."/>
            <person name="White J."/>
            <person name="Sykes S."/>
            <person name="Heiman D."/>
            <person name="Young S."/>
            <person name="Zeng Q."/>
            <person name="Abouelleil A."/>
            <person name="Aftuck L."/>
            <person name="Bessette D."/>
            <person name="Brown A."/>
            <person name="FitzGerald M."/>
            <person name="Lui A."/>
            <person name="Macdonald J.P."/>
            <person name="Priest M."/>
            <person name="Orbach M.J."/>
            <person name="Galgiani J.N."/>
            <person name="Kirkland T.N."/>
            <person name="Cole G.T."/>
            <person name="Birren B.W."/>
            <person name="Henn M.R."/>
            <person name="Taylor J.W."/>
            <person name="Rounsley S.D."/>
        </authorList>
    </citation>
    <scope>NUCLEOTIDE SEQUENCE [LARGE SCALE GENOMIC DNA]</scope>
    <source>
        <strain evidence="2">RMSCC 757 / Silveira</strain>
    </source>
</reference>
<proteinExistence type="predicted"/>
<evidence type="ECO:0000313" key="1">
    <source>
        <dbReference type="EMBL" id="EFW16323.1"/>
    </source>
</evidence>
<protein>
    <submittedName>
        <fullName evidence="1">Predicted protein</fullName>
    </submittedName>
</protein>
<organism evidence="2">
    <name type="scientific">Coccidioides posadasii (strain RMSCC 757 / Silveira)</name>
    <name type="common">Valley fever fungus</name>
    <dbReference type="NCBI Taxonomy" id="443226"/>
    <lineage>
        <taxon>Eukaryota</taxon>
        <taxon>Fungi</taxon>
        <taxon>Dikarya</taxon>
        <taxon>Ascomycota</taxon>
        <taxon>Pezizomycotina</taxon>
        <taxon>Eurotiomycetes</taxon>
        <taxon>Eurotiomycetidae</taxon>
        <taxon>Onygenales</taxon>
        <taxon>Onygenaceae</taxon>
        <taxon>Coccidioides</taxon>
    </lineage>
</organism>
<dbReference type="VEuPathDB" id="FungiDB:CPSG_06839"/>
<dbReference type="EMBL" id="GL636497">
    <property type="protein sequence ID" value="EFW16323.1"/>
    <property type="molecule type" value="Genomic_DNA"/>
</dbReference>
<sequence>MEAFRGRLALCSRGLRISPGSREIFSVIAQEDRLAGRGPLRFETAISRLKRRSPSVTTTWCKSQTHFHCSGRIGKRKSKETKIRGNCSDVGRVPSWLSSLRANDGLLAIMGSIGLMLCTVSSIFCDHDVCDNAGQSLVWFTACSYASHWSTLFLAADLLMSPTDLPKPAINLSRQAKETLSSYLICGIFHFKNGAASSTLLSP</sequence>
<evidence type="ECO:0000313" key="2">
    <source>
        <dbReference type="Proteomes" id="UP000002497"/>
    </source>
</evidence>